<dbReference type="eggNOG" id="KOG4493">
    <property type="taxonomic scope" value="Eukaryota"/>
</dbReference>
<proteinExistence type="inferred from homology"/>
<dbReference type="OrthoDB" id="10259639at2759"/>
<sequence length="407" mass="44037">MKEVVGTPTLTRLLASVSASVLSVWRTCEVTDIGAFAPEGIMLPATTVLQYVATSLKDSTQERLHLTHEEGDTVLLLEVLVKLDVVDVAWAPNLRILRMLGVTSSAVGSAVNTGGVVTAASMKEHRLDEIPVAAEDVGDAVTCLLHTILFTRAPGPVRPSEATCHAFPNITYALCAVGDVSRKVDHAVRSFEEAAVLGGSSYVMGTSNGMMPAYGQPPNKSLGTSNVRGANSGYIVVTFFERKVKKALFGLMSNEEKTVFEKWIIPFTVTSSPAASQGETEAALQNALLHILTAVQSIEHIPAAMYDFEITTFNGLEEAQVGTWPLKTPRHLQVHDSGPSVTNGYQPALLLQGLELGFPSVSRIPIEAVSRQDSKVGRQRTFDRGFFILAKLYPHTHQPYDVTHWKS</sequence>
<gene>
    <name evidence="4" type="ORF">PITG_16228</name>
</gene>
<dbReference type="InParanoid" id="D0NTF2"/>
<dbReference type="GO" id="GO:1990316">
    <property type="term" value="C:Atg1/ULK1 kinase complex"/>
    <property type="evidence" value="ECO:0007669"/>
    <property type="project" value="TreeGrafter"/>
</dbReference>
<dbReference type="RefSeq" id="XP_002897633.1">
    <property type="nucleotide sequence ID" value="XM_002897587.1"/>
</dbReference>
<dbReference type="VEuPathDB" id="FungiDB:PITG_16228"/>
<evidence type="ECO:0000256" key="1">
    <source>
        <dbReference type="ARBA" id="ARBA00007130"/>
    </source>
</evidence>
<dbReference type="Proteomes" id="UP000006643">
    <property type="component" value="Unassembled WGS sequence"/>
</dbReference>
<dbReference type="AlphaFoldDB" id="D0NTF2"/>
<dbReference type="HOGENOM" id="CLU_677019_0_0_1"/>
<reference evidence="5" key="1">
    <citation type="journal article" date="2009" name="Nature">
        <title>Genome sequence and analysis of the Irish potato famine pathogen Phytophthora infestans.</title>
        <authorList>
            <consortium name="The Broad Institute Genome Sequencing Platform"/>
            <person name="Haas B.J."/>
            <person name="Kamoun S."/>
            <person name="Zody M.C."/>
            <person name="Jiang R.H."/>
            <person name="Handsaker R.E."/>
            <person name="Cano L.M."/>
            <person name="Grabherr M."/>
            <person name="Kodira C.D."/>
            <person name="Raffaele S."/>
            <person name="Torto-Alalibo T."/>
            <person name="Bozkurt T.O."/>
            <person name="Ah-Fong A.M."/>
            <person name="Alvarado L."/>
            <person name="Anderson V.L."/>
            <person name="Armstrong M.R."/>
            <person name="Avrova A."/>
            <person name="Baxter L."/>
            <person name="Beynon J."/>
            <person name="Boevink P.C."/>
            <person name="Bollmann S.R."/>
            <person name="Bos J.I."/>
            <person name="Bulone V."/>
            <person name="Cai G."/>
            <person name="Cakir C."/>
            <person name="Carrington J.C."/>
            <person name="Chawner M."/>
            <person name="Conti L."/>
            <person name="Costanzo S."/>
            <person name="Ewan R."/>
            <person name="Fahlgren N."/>
            <person name="Fischbach M.A."/>
            <person name="Fugelstad J."/>
            <person name="Gilroy E.M."/>
            <person name="Gnerre S."/>
            <person name="Green P.J."/>
            <person name="Grenville-Briggs L.J."/>
            <person name="Griffith J."/>
            <person name="Grunwald N.J."/>
            <person name="Horn K."/>
            <person name="Horner N.R."/>
            <person name="Hu C.H."/>
            <person name="Huitema E."/>
            <person name="Jeong D.H."/>
            <person name="Jones A.M."/>
            <person name="Jones J.D."/>
            <person name="Jones R.W."/>
            <person name="Karlsson E.K."/>
            <person name="Kunjeti S.G."/>
            <person name="Lamour K."/>
            <person name="Liu Z."/>
            <person name="Ma L."/>
            <person name="Maclean D."/>
            <person name="Chibucos M.C."/>
            <person name="McDonald H."/>
            <person name="McWalters J."/>
            <person name="Meijer H.J."/>
            <person name="Morgan W."/>
            <person name="Morris P.F."/>
            <person name="Munro C.A."/>
            <person name="O'Neill K."/>
            <person name="Ospina-Giraldo M."/>
            <person name="Pinzon A."/>
            <person name="Pritchard L."/>
            <person name="Ramsahoye B."/>
            <person name="Ren Q."/>
            <person name="Restrepo S."/>
            <person name="Roy S."/>
            <person name="Sadanandom A."/>
            <person name="Savidor A."/>
            <person name="Schornack S."/>
            <person name="Schwartz D.C."/>
            <person name="Schumann U.D."/>
            <person name="Schwessinger B."/>
            <person name="Seyer L."/>
            <person name="Sharpe T."/>
            <person name="Silvar C."/>
            <person name="Song J."/>
            <person name="Studholme D.J."/>
            <person name="Sykes S."/>
            <person name="Thines M."/>
            <person name="van de Vondervoort P.J."/>
            <person name="Phuntumart V."/>
            <person name="Wawra S."/>
            <person name="Weide R."/>
            <person name="Win J."/>
            <person name="Young C."/>
            <person name="Zhou S."/>
            <person name="Fry W."/>
            <person name="Meyers B.C."/>
            <person name="van West P."/>
            <person name="Ristaino J."/>
            <person name="Govers F."/>
            <person name="Birch P.R."/>
            <person name="Whisson S.C."/>
            <person name="Judelson H.S."/>
            <person name="Nusbaum C."/>
        </authorList>
    </citation>
    <scope>NUCLEOTIDE SEQUENCE [LARGE SCALE GENOMIC DNA]</scope>
    <source>
        <strain evidence="5">T30-4</strain>
    </source>
</reference>
<dbReference type="GO" id="GO:0000045">
    <property type="term" value="P:autophagosome assembly"/>
    <property type="evidence" value="ECO:0007669"/>
    <property type="project" value="TreeGrafter"/>
</dbReference>
<dbReference type="InterPro" id="IPR012445">
    <property type="entry name" value="ATG101"/>
</dbReference>
<dbReference type="PANTHER" id="PTHR13292">
    <property type="entry name" value="AUTOPHAGY-RELATED PROTEIN 101"/>
    <property type="match status" value="1"/>
</dbReference>
<evidence type="ECO:0000256" key="3">
    <source>
        <dbReference type="ARBA" id="ARBA00023006"/>
    </source>
</evidence>
<comment type="similarity">
    <text evidence="1">Belongs to the ATG101 family.</text>
</comment>
<evidence type="ECO:0000256" key="2">
    <source>
        <dbReference type="ARBA" id="ARBA00018874"/>
    </source>
</evidence>
<dbReference type="STRING" id="403677.D0NTF2"/>
<dbReference type="Pfam" id="PF07855">
    <property type="entry name" value="ATG101"/>
    <property type="match status" value="1"/>
</dbReference>
<evidence type="ECO:0000313" key="4">
    <source>
        <dbReference type="EMBL" id="EEY64903.1"/>
    </source>
</evidence>
<dbReference type="KEGG" id="pif:PITG_16228"/>
<keyword evidence="3" id="KW-0072">Autophagy</keyword>
<dbReference type="GeneID" id="9465397"/>
<dbReference type="GO" id="GO:0000407">
    <property type="term" value="C:phagophore assembly site"/>
    <property type="evidence" value="ECO:0007669"/>
    <property type="project" value="TreeGrafter"/>
</dbReference>
<keyword evidence="5" id="KW-1185">Reference proteome</keyword>
<accession>D0NTF2</accession>
<evidence type="ECO:0000313" key="5">
    <source>
        <dbReference type="Proteomes" id="UP000006643"/>
    </source>
</evidence>
<dbReference type="GO" id="GO:0019901">
    <property type="term" value="F:protein kinase binding"/>
    <property type="evidence" value="ECO:0007669"/>
    <property type="project" value="TreeGrafter"/>
</dbReference>
<name>D0NTF2_PHYIT</name>
<organism evidence="4 5">
    <name type="scientific">Phytophthora infestans (strain T30-4)</name>
    <name type="common">Potato late blight agent</name>
    <dbReference type="NCBI Taxonomy" id="403677"/>
    <lineage>
        <taxon>Eukaryota</taxon>
        <taxon>Sar</taxon>
        <taxon>Stramenopiles</taxon>
        <taxon>Oomycota</taxon>
        <taxon>Peronosporomycetes</taxon>
        <taxon>Peronosporales</taxon>
        <taxon>Peronosporaceae</taxon>
        <taxon>Phytophthora</taxon>
    </lineage>
</organism>
<dbReference type="EMBL" id="DS028160">
    <property type="protein sequence ID" value="EEY64903.1"/>
    <property type="molecule type" value="Genomic_DNA"/>
</dbReference>
<dbReference type="PANTHER" id="PTHR13292:SF0">
    <property type="entry name" value="AUTOPHAGY-RELATED PROTEIN 101"/>
    <property type="match status" value="1"/>
</dbReference>
<protein>
    <recommendedName>
        <fullName evidence="2">Autophagy-related protein 101</fullName>
    </recommendedName>
</protein>